<dbReference type="InterPro" id="IPR017884">
    <property type="entry name" value="SANT_dom"/>
</dbReference>
<feature type="region of interest" description="Disordered" evidence="1">
    <location>
        <begin position="370"/>
        <end position="488"/>
    </location>
</feature>
<feature type="compositionally biased region" description="Polar residues" evidence="1">
    <location>
        <begin position="58"/>
        <end position="69"/>
    </location>
</feature>
<dbReference type="EMBL" id="HBIO01014482">
    <property type="protein sequence ID" value="CAE0466348.1"/>
    <property type="molecule type" value="Transcribed_RNA"/>
</dbReference>
<accession>A0A7S3Q582</accession>
<dbReference type="InterPro" id="IPR009057">
    <property type="entry name" value="Homeodomain-like_sf"/>
</dbReference>
<evidence type="ECO:0000259" key="2">
    <source>
        <dbReference type="PROSITE" id="PS51293"/>
    </source>
</evidence>
<dbReference type="PROSITE" id="PS51294">
    <property type="entry name" value="HTH_MYB"/>
    <property type="match status" value="1"/>
</dbReference>
<feature type="region of interest" description="Disordered" evidence="1">
    <location>
        <begin position="254"/>
        <end position="280"/>
    </location>
</feature>
<dbReference type="SUPFAM" id="SSF46689">
    <property type="entry name" value="Homeodomain-like"/>
    <property type="match status" value="1"/>
</dbReference>
<dbReference type="AlphaFoldDB" id="A0A7S3Q582"/>
<name>A0A7S3Q582_9STRA</name>
<gene>
    <name evidence="4" type="ORF">CDEB00056_LOCUS11200</name>
</gene>
<feature type="domain" description="HTH myb-type" evidence="3">
    <location>
        <begin position="768"/>
        <end position="821"/>
    </location>
</feature>
<dbReference type="SMART" id="SM00717">
    <property type="entry name" value="SANT"/>
    <property type="match status" value="1"/>
</dbReference>
<feature type="domain" description="SANT" evidence="2">
    <location>
        <begin position="769"/>
        <end position="821"/>
    </location>
</feature>
<feature type="compositionally biased region" description="Pro residues" evidence="1">
    <location>
        <begin position="105"/>
        <end position="115"/>
    </location>
</feature>
<proteinExistence type="predicted"/>
<evidence type="ECO:0000256" key="1">
    <source>
        <dbReference type="SAM" id="MobiDB-lite"/>
    </source>
</evidence>
<reference evidence="4" key="1">
    <citation type="submission" date="2021-01" db="EMBL/GenBank/DDBJ databases">
        <authorList>
            <person name="Corre E."/>
            <person name="Pelletier E."/>
            <person name="Niang G."/>
            <person name="Scheremetjew M."/>
            <person name="Finn R."/>
            <person name="Kale V."/>
            <person name="Holt S."/>
            <person name="Cochrane G."/>
            <person name="Meng A."/>
            <person name="Brown T."/>
            <person name="Cohen L."/>
        </authorList>
    </citation>
    <scope>NUCLEOTIDE SEQUENCE</scope>
    <source>
        <strain evidence="4">MM31A-1</strain>
    </source>
</reference>
<feature type="compositionally biased region" description="Pro residues" evidence="1">
    <location>
        <begin position="471"/>
        <end position="482"/>
    </location>
</feature>
<evidence type="ECO:0000313" key="4">
    <source>
        <dbReference type="EMBL" id="CAE0466348.1"/>
    </source>
</evidence>
<feature type="compositionally biased region" description="Basic residues" evidence="1">
    <location>
        <begin position="937"/>
        <end position="947"/>
    </location>
</feature>
<sequence length="972" mass="100284">MSDESDNQPSAAGIIPAPQAQQPSRGGSHQNQANTHTHTHIHSMNPPPPLPPLPPPITSNINTAQTHMNNHNRHVSWPPEEFNPPRPVSVAERAAAASSSDDFNPPRPVRVPPQPRGTTPGPGRTPVTGITTKIEISDSGTSLSSSTSSSTPINTMVHPHPPGTYLSYIAQQNTNTNSISRMIPPPQSTPPKIPTTNLNVRGNPMIKRSFGHAGMTRPSNTVGPGTTCITTMNKRMRTSPHPRAVAVAVAGRNRPNVSATDAAGPPPITTQPQPQAPPRLKTEGKDGVFVTNNAFANPSTAIPAASASAASGVSVSVGVTNNAVVQKAVVKTNAGNSAGVVTTRKGYVQIARPGAGAGTGSNEAVYMGSRQEKGQAPAPAPSPGQGYASTRSVRQGPIPIPIHIQPGPYPQGGQGHYQPVPGGPYERNYYPAGPPGPGPGNQMQMPPPNQRGNGRRGKQAANANKGTRSNPPHPPISQPNPNPSLLSSSTDIYDVMLGEISDLLMAAQQTQTLGRLKMASTYQLLVHARLVGLGKRFDRFLAHGETGVGSSTNVMVGNGKGKGRALQFPPTAVATAAAAPSAKSVPAKAQPGVGAEAALPQAQGPPNTALTAVPGVGVGKGAVPGPHPPLPPYFYNNQQHPSPYQPASVPPNPPTAIATTPTNTAPTNPPTTITSDAKQILAKVLPHDVDLDDTMMEHLARAAMELHNQRTGRGMLADKTEAKKNIGMGISAVHASGIIGLTAVEHTKGSANASGTGTGTGASATGVAWKESEEQLFVQAVQKYGRDLRNYKVVNDIVKCVGTRSESEVRAHLKNFKERERRERNLDGTAAAGITASSACTASDGGIVVAAGMNVGVGAEGVTMADTSASASGTNGAVGEIHPTVGEPRSGSTPLPVPGNDGVTSSATTGVGSVILNTAGSGDDTEEGGSQSQVKEKQRRGRGRKPPSRAMLTVPVLTFDAKRMVSGFSLDA</sequence>
<feature type="compositionally biased region" description="Low complexity" evidence="1">
    <location>
        <begin position="116"/>
        <end position="129"/>
    </location>
</feature>
<dbReference type="InterPro" id="IPR001005">
    <property type="entry name" value="SANT/Myb"/>
</dbReference>
<protein>
    <recommendedName>
        <fullName evidence="5">Myb-like domain-containing protein</fullName>
    </recommendedName>
</protein>
<feature type="compositionally biased region" description="Pro residues" evidence="1">
    <location>
        <begin position="264"/>
        <end position="277"/>
    </location>
</feature>
<dbReference type="PROSITE" id="PS51293">
    <property type="entry name" value="SANT"/>
    <property type="match status" value="1"/>
</dbReference>
<dbReference type="CDD" id="cd00167">
    <property type="entry name" value="SANT"/>
    <property type="match status" value="1"/>
</dbReference>
<evidence type="ECO:0000259" key="3">
    <source>
        <dbReference type="PROSITE" id="PS51294"/>
    </source>
</evidence>
<feature type="compositionally biased region" description="Polar residues" evidence="1">
    <location>
        <begin position="25"/>
        <end position="34"/>
    </location>
</feature>
<feature type="compositionally biased region" description="Low complexity" evidence="1">
    <location>
        <begin position="88"/>
        <end position="100"/>
    </location>
</feature>
<feature type="region of interest" description="Disordered" evidence="1">
    <location>
        <begin position="914"/>
        <end position="950"/>
    </location>
</feature>
<dbReference type="Gene3D" id="1.10.10.60">
    <property type="entry name" value="Homeodomain-like"/>
    <property type="match status" value="1"/>
</dbReference>
<feature type="compositionally biased region" description="Low complexity" evidence="1">
    <location>
        <begin position="383"/>
        <end position="406"/>
    </location>
</feature>
<feature type="compositionally biased region" description="Low complexity" evidence="1">
    <location>
        <begin position="8"/>
        <end position="24"/>
    </location>
</feature>
<dbReference type="Pfam" id="PF00249">
    <property type="entry name" value="Myb_DNA-binding"/>
    <property type="match status" value="1"/>
</dbReference>
<feature type="compositionally biased region" description="Pro residues" evidence="1">
    <location>
        <begin position="45"/>
        <end position="57"/>
    </location>
</feature>
<organism evidence="4">
    <name type="scientific">Chaetoceros debilis</name>
    <dbReference type="NCBI Taxonomy" id="122233"/>
    <lineage>
        <taxon>Eukaryota</taxon>
        <taxon>Sar</taxon>
        <taxon>Stramenopiles</taxon>
        <taxon>Ochrophyta</taxon>
        <taxon>Bacillariophyta</taxon>
        <taxon>Coscinodiscophyceae</taxon>
        <taxon>Chaetocerotophycidae</taxon>
        <taxon>Chaetocerotales</taxon>
        <taxon>Chaetocerotaceae</taxon>
        <taxon>Chaetoceros</taxon>
    </lineage>
</organism>
<feature type="region of interest" description="Disordered" evidence="1">
    <location>
        <begin position="1"/>
        <end position="129"/>
    </location>
</feature>
<dbReference type="InterPro" id="IPR017930">
    <property type="entry name" value="Myb_dom"/>
</dbReference>
<evidence type="ECO:0008006" key="5">
    <source>
        <dbReference type="Google" id="ProtNLM"/>
    </source>
</evidence>